<evidence type="ECO:0000256" key="2">
    <source>
        <dbReference type="PIRSR" id="PIRSR637460-2"/>
    </source>
</evidence>
<feature type="disulfide bond" evidence="2">
    <location>
        <begin position="233"/>
        <end position="238"/>
    </location>
</feature>
<feature type="active site" evidence="1">
    <location>
        <position position="360"/>
    </location>
</feature>
<dbReference type="HOGENOM" id="CLU_729349_0_0_11"/>
<keyword evidence="6" id="KW-1185">Reference proteome</keyword>
<keyword evidence="2" id="KW-1015">Disulfide bond</keyword>
<dbReference type="GO" id="GO:0019433">
    <property type="term" value="P:triglyceride catabolic process"/>
    <property type="evidence" value="ECO:0007669"/>
    <property type="project" value="TreeGrafter"/>
</dbReference>
<name>D6ZFQ3_SEGRD</name>
<evidence type="ECO:0000313" key="6">
    <source>
        <dbReference type="Proteomes" id="UP000002247"/>
    </source>
</evidence>
<dbReference type="InterPro" id="IPR037460">
    <property type="entry name" value="SEST-like"/>
</dbReference>
<feature type="compositionally biased region" description="Low complexity" evidence="3">
    <location>
        <begin position="110"/>
        <end position="119"/>
    </location>
</feature>
<organism evidence="5 6">
    <name type="scientific">Segniliparus rotundus (strain ATCC BAA-972 / CDC 1076 / CIP 108378 / DSM 44985 / JCM 13578)</name>
    <dbReference type="NCBI Taxonomy" id="640132"/>
    <lineage>
        <taxon>Bacteria</taxon>
        <taxon>Bacillati</taxon>
        <taxon>Actinomycetota</taxon>
        <taxon>Actinomycetes</taxon>
        <taxon>Mycobacteriales</taxon>
        <taxon>Segniliparaceae</taxon>
        <taxon>Segniliparus</taxon>
    </lineage>
</organism>
<feature type="region of interest" description="Disordered" evidence="3">
    <location>
        <begin position="1"/>
        <end position="119"/>
    </location>
</feature>
<evidence type="ECO:0000313" key="5">
    <source>
        <dbReference type="EMBL" id="ADG97777.1"/>
    </source>
</evidence>
<reference evidence="5 6" key="1">
    <citation type="journal article" date="2010" name="Stand. Genomic Sci.">
        <title>Complete genome sequence of Segniliparus rotundus type strain (CDC 1076).</title>
        <authorList>
            <person name="Sikorski J."/>
            <person name="Lapidus A."/>
            <person name="Copeland A."/>
            <person name="Misra M."/>
            <person name="Glavina Del Rio T."/>
            <person name="Nolan M."/>
            <person name="Lucas S."/>
            <person name="Chen F."/>
            <person name="Tice H."/>
            <person name="Cheng J.F."/>
            <person name="Jando M."/>
            <person name="Schneider S."/>
            <person name="Bruce D."/>
            <person name="Goodwin L."/>
            <person name="Pitluck S."/>
            <person name="Liolios K."/>
            <person name="Mikhailova N."/>
            <person name="Pati A."/>
            <person name="Ivanova N."/>
            <person name="Mavromatis K."/>
            <person name="Chen A."/>
            <person name="Palaniappan K."/>
            <person name="Chertkov O."/>
            <person name="Land M."/>
            <person name="Hauser L."/>
            <person name="Chang Y.J."/>
            <person name="Jeffries C.D."/>
            <person name="Brettin T."/>
            <person name="Detter J.C."/>
            <person name="Han C."/>
            <person name="Rohde M."/>
            <person name="Goker M."/>
            <person name="Bristow J."/>
            <person name="Eisen J.A."/>
            <person name="Markowitz V."/>
            <person name="Hugenholtz P."/>
            <person name="Kyrpides N.C."/>
            <person name="Klenk H.P."/>
        </authorList>
    </citation>
    <scope>NUCLEOTIDE SEQUENCE [LARGE SCALE GENOMIC DNA]</scope>
    <source>
        <strain evidence="6">ATCC BAA-972 / CDC 1076 / CIP 108378 / DSM 44985 / JCM 13578</strain>
    </source>
</reference>
<feature type="disulfide bond" evidence="2">
    <location>
        <begin position="150"/>
        <end position="178"/>
    </location>
</feature>
<dbReference type="PANTHER" id="PTHR37981:SF1">
    <property type="entry name" value="SGNH HYDROLASE-TYPE ESTERASE DOMAIN-CONTAINING PROTEIN"/>
    <property type="match status" value="1"/>
</dbReference>
<feature type="compositionally biased region" description="Pro residues" evidence="3">
    <location>
        <begin position="17"/>
        <end position="109"/>
    </location>
</feature>
<dbReference type="eggNOG" id="COG2755">
    <property type="taxonomic scope" value="Bacteria"/>
</dbReference>
<dbReference type="KEGG" id="srt:Srot_1309"/>
<dbReference type="InterPro" id="IPR036514">
    <property type="entry name" value="SGNH_hydro_sf"/>
</dbReference>
<dbReference type="GO" id="GO:0004806">
    <property type="term" value="F:triacylglycerol lipase activity"/>
    <property type="evidence" value="ECO:0007669"/>
    <property type="project" value="TreeGrafter"/>
</dbReference>
<gene>
    <name evidence="5" type="ordered locus">Srot_1309</name>
</gene>
<dbReference type="InterPro" id="IPR013830">
    <property type="entry name" value="SGNH_hydro"/>
</dbReference>
<evidence type="ECO:0000259" key="4">
    <source>
        <dbReference type="Pfam" id="PF13472"/>
    </source>
</evidence>
<dbReference type="SUPFAM" id="SSF52266">
    <property type="entry name" value="SGNH hydrolase"/>
    <property type="match status" value="1"/>
</dbReference>
<sequence>MALVGSFCGVFAQADPTDPPPPPADTAAPAPAPDPAPAPAPAPSDAPVPSPAPPAETPAPAPTAEAAPPPPAETPAPDPAPAPAPAPSDAPVPSPAPPADTAAPPPPPADATAPAPDAAAANQIRKYVALGDSYASSPFQDPVDDPSGSCRRSFNNYPSQVATALNLERGNTFVDLSCSGGQSYGLTNVLPGGLGWGGQPQALTDSVTPDTDLVTMTFGLSNDTLSGVLFRDCNNGNCQAKVEGTPQLADMNEFSKRIVDSTVEGAQKIHEINPNAKIVFVGYLRMGSAWCDAWGSYNDADAAYMDSLQARVNDALKAAAAQTGSIYVDPNTHGDHGVCSEQPWVRGDGSHIGGPNFALHPTPEGQAAVAQDVLRAIGR</sequence>
<dbReference type="AlphaFoldDB" id="D6ZFQ3"/>
<dbReference type="Gene3D" id="3.40.50.1110">
    <property type="entry name" value="SGNH hydrolase"/>
    <property type="match status" value="1"/>
</dbReference>
<dbReference type="STRING" id="640132.Srot_1309"/>
<dbReference type="Proteomes" id="UP000002247">
    <property type="component" value="Chromosome"/>
</dbReference>
<dbReference type="PANTHER" id="PTHR37981">
    <property type="entry name" value="LIPASE 2"/>
    <property type="match status" value="1"/>
</dbReference>
<dbReference type="CDD" id="cd01823">
    <property type="entry name" value="SEST_like"/>
    <property type="match status" value="1"/>
</dbReference>
<feature type="active site" description="Nucleophile" evidence="1">
    <location>
        <position position="133"/>
    </location>
</feature>
<feature type="domain" description="SGNH hydrolase-type esterase" evidence="4">
    <location>
        <begin position="129"/>
        <end position="368"/>
    </location>
</feature>
<dbReference type="EMBL" id="CP001958">
    <property type="protein sequence ID" value="ADG97777.1"/>
    <property type="molecule type" value="Genomic_DNA"/>
</dbReference>
<accession>D6ZFQ3</accession>
<protein>
    <recommendedName>
        <fullName evidence="4">SGNH hydrolase-type esterase domain-containing protein</fullName>
    </recommendedName>
</protein>
<dbReference type="Pfam" id="PF13472">
    <property type="entry name" value="Lipase_GDSL_2"/>
    <property type="match status" value="1"/>
</dbReference>
<proteinExistence type="predicted"/>
<dbReference type="PRINTS" id="PR01217">
    <property type="entry name" value="PRICHEXTENSN"/>
</dbReference>
<evidence type="ECO:0000256" key="1">
    <source>
        <dbReference type="PIRSR" id="PIRSR637460-1"/>
    </source>
</evidence>
<evidence type="ECO:0000256" key="3">
    <source>
        <dbReference type="SAM" id="MobiDB-lite"/>
    </source>
</evidence>